<sequence length="231" mass="26723">MTSQYDPFEPEVLGLVSQNTNNSNYEASISCSPDVQQLFFQALSSGTVVAAKHSFFHNISVNLYKITCEEILDTFEPMTSNTVTVKVFLFIHNQINYKITCEYIPSPMAVDILNKVVYDVDTNLNEQQQRPFVEFPKEYKVDFESSLKPYLDMYLAQIHIRNDQSGNENDVFFIEAKEDETYPCKKWTKEITEAFICILKNKIQELDNTSKCQYRNSVQEILDIIDSGQKK</sequence>
<dbReference type="AlphaFoldDB" id="A0A9N9D5V3"/>
<dbReference type="EMBL" id="CAJVPP010003354">
    <property type="protein sequence ID" value="CAG8627450.1"/>
    <property type="molecule type" value="Genomic_DNA"/>
</dbReference>
<dbReference type="Proteomes" id="UP000789375">
    <property type="component" value="Unassembled WGS sequence"/>
</dbReference>
<organism evidence="1 2">
    <name type="scientific">Funneliformis mosseae</name>
    <name type="common">Endomycorrhizal fungus</name>
    <name type="synonym">Glomus mosseae</name>
    <dbReference type="NCBI Taxonomy" id="27381"/>
    <lineage>
        <taxon>Eukaryota</taxon>
        <taxon>Fungi</taxon>
        <taxon>Fungi incertae sedis</taxon>
        <taxon>Mucoromycota</taxon>
        <taxon>Glomeromycotina</taxon>
        <taxon>Glomeromycetes</taxon>
        <taxon>Glomerales</taxon>
        <taxon>Glomeraceae</taxon>
        <taxon>Funneliformis</taxon>
    </lineage>
</organism>
<keyword evidence="2" id="KW-1185">Reference proteome</keyword>
<accession>A0A9N9D5V3</accession>
<gene>
    <name evidence="1" type="ORF">FMOSSE_LOCUS10313</name>
</gene>
<evidence type="ECO:0000313" key="1">
    <source>
        <dbReference type="EMBL" id="CAG8627450.1"/>
    </source>
</evidence>
<name>A0A9N9D5V3_FUNMO</name>
<proteinExistence type="predicted"/>
<reference evidence="1" key="1">
    <citation type="submission" date="2021-06" db="EMBL/GenBank/DDBJ databases">
        <authorList>
            <person name="Kallberg Y."/>
            <person name="Tangrot J."/>
            <person name="Rosling A."/>
        </authorList>
    </citation>
    <scope>NUCLEOTIDE SEQUENCE</scope>
    <source>
        <strain evidence="1">87-6 pot B 2015</strain>
    </source>
</reference>
<protein>
    <submittedName>
        <fullName evidence="1">14989_t:CDS:1</fullName>
    </submittedName>
</protein>
<evidence type="ECO:0000313" key="2">
    <source>
        <dbReference type="Proteomes" id="UP000789375"/>
    </source>
</evidence>
<comment type="caution">
    <text evidence="1">The sequence shown here is derived from an EMBL/GenBank/DDBJ whole genome shotgun (WGS) entry which is preliminary data.</text>
</comment>